<proteinExistence type="predicted"/>
<feature type="non-terminal residue" evidence="1">
    <location>
        <position position="1"/>
    </location>
</feature>
<comment type="caution">
    <text evidence="1">The sequence shown here is derived from an EMBL/GenBank/DDBJ whole genome shotgun (WGS) entry which is preliminary data.</text>
</comment>
<evidence type="ECO:0000313" key="1">
    <source>
        <dbReference type="EMBL" id="CAG8651923.1"/>
    </source>
</evidence>
<evidence type="ECO:0000313" key="2">
    <source>
        <dbReference type="Proteomes" id="UP000789702"/>
    </source>
</evidence>
<protein>
    <submittedName>
        <fullName evidence="1">4302_t:CDS:1</fullName>
    </submittedName>
</protein>
<accession>A0ACA9NFP7</accession>
<name>A0ACA9NFP7_9GLOM</name>
<keyword evidence="2" id="KW-1185">Reference proteome</keyword>
<dbReference type="EMBL" id="CAJVPU010016235">
    <property type="protein sequence ID" value="CAG8651923.1"/>
    <property type="molecule type" value="Genomic_DNA"/>
</dbReference>
<reference evidence="1" key="1">
    <citation type="submission" date="2021-06" db="EMBL/GenBank/DDBJ databases">
        <authorList>
            <person name="Kallberg Y."/>
            <person name="Tangrot J."/>
            <person name="Rosling A."/>
        </authorList>
    </citation>
    <scope>NUCLEOTIDE SEQUENCE</scope>
    <source>
        <strain evidence="1">IL203A</strain>
    </source>
</reference>
<sequence length="84" mass="9427">ATLEVFTLDRVKQENISDSKINKIKMDIKELIKAVKELTSNNLSSKRSCPRSLSLIGPQRMNDNNQNEQRNAGNEDVEVIGANI</sequence>
<gene>
    <name evidence="1" type="ORF">DHETER_LOCUS9340</name>
</gene>
<organism evidence="1 2">
    <name type="scientific">Dentiscutata heterogama</name>
    <dbReference type="NCBI Taxonomy" id="1316150"/>
    <lineage>
        <taxon>Eukaryota</taxon>
        <taxon>Fungi</taxon>
        <taxon>Fungi incertae sedis</taxon>
        <taxon>Mucoromycota</taxon>
        <taxon>Glomeromycotina</taxon>
        <taxon>Glomeromycetes</taxon>
        <taxon>Diversisporales</taxon>
        <taxon>Gigasporaceae</taxon>
        <taxon>Dentiscutata</taxon>
    </lineage>
</organism>
<dbReference type="Proteomes" id="UP000789702">
    <property type="component" value="Unassembled WGS sequence"/>
</dbReference>